<dbReference type="AlphaFoldDB" id="A0A159Z481"/>
<dbReference type="RefSeq" id="WP_066812604.1">
    <property type="nucleotide sequence ID" value="NZ_CP012661.1"/>
</dbReference>
<organism evidence="4 5">
    <name type="scientific">Frigidibacter mobilis</name>
    <dbReference type="NCBI Taxonomy" id="1335048"/>
    <lineage>
        <taxon>Bacteria</taxon>
        <taxon>Pseudomonadati</taxon>
        <taxon>Pseudomonadota</taxon>
        <taxon>Alphaproteobacteria</taxon>
        <taxon>Rhodobacterales</taxon>
        <taxon>Paracoccaceae</taxon>
        <taxon>Frigidibacter</taxon>
    </lineage>
</organism>
<evidence type="ECO:0000256" key="2">
    <source>
        <dbReference type="ARBA" id="ARBA00023239"/>
    </source>
</evidence>
<feature type="compositionally biased region" description="Gly residues" evidence="3">
    <location>
        <begin position="94"/>
        <end position="103"/>
    </location>
</feature>
<dbReference type="KEGG" id="daa:AKL17_1848"/>
<dbReference type="OrthoDB" id="7346027at2"/>
<keyword evidence="1" id="KW-0479">Metal-binding</keyword>
<evidence type="ECO:0000256" key="1">
    <source>
        <dbReference type="ARBA" id="ARBA00022723"/>
    </source>
</evidence>
<sequence>MTAQRALIVAHGQPSDPGPAEAALAEFAARVAECLPGDWTVGAATLAAPGALEAALAPAGNEAAPLLIYPMFIADGWFTQVNLPSRIREAGLEIIGGDGGPRGVGEDNSLSRAAGGDGGRPEDGVEGRGAGQVSGGGVDTPAGNGAGHPGADGTGGPQAVARPAGEKTPGDMRAAPSSASEMLPRIVGSVPPAARPSVRILPPFGLDAGILRLALRALRTALAEQGLRAAETGLIVAAHGSFKSPAPAAVARRLARAIIAELPFAEMRTAFIDQAPRIAEFARGLPAPSLCLPLFAAAGGHVEEDLPAALAEAGFSGRILAPLGLNQGAPDLVAAALLAASAEQGDP</sequence>
<gene>
    <name evidence="4" type="ORF">AKL17_1848</name>
</gene>
<dbReference type="GO" id="GO:0046872">
    <property type="term" value="F:metal ion binding"/>
    <property type="evidence" value="ECO:0007669"/>
    <property type="project" value="UniProtKB-KW"/>
</dbReference>
<dbReference type="InterPro" id="IPR002762">
    <property type="entry name" value="CbiX-like"/>
</dbReference>
<dbReference type="SUPFAM" id="SSF53800">
    <property type="entry name" value="Chelatase"/>
    <property type="match status" value="2"/>
</dbReference>
<dbReference type="GO" id="GO:0016829">
    <property type="term" value="F:lyase activity"/>
    <property type="evidence" value="ECO:0007669"/>
    <property type="project" value="UniProtKB-KW"/>
</dbReference>
<feature type="region of interest" description="Disordered" evidence="3">
    <location>
        <begin position="94"/>
        <end position="180"/>
    </location>
</feature>
<keyword evidence="2" id="KW-0456">Lyase</keyword>
<dbReference type="Pfam" id="PF01903">
    <property type="entry name" value="CbiX"/>
    <property type="match status" value="1"/>
</dbReference>
<dbReference type="EMBL" id="CP012661">
    <property type="protein sequence ID" value="AMY69098.1"/>
    <property type="molecule type" value="Genomic_DNA"/>
</dbReference>
<feature type="compositionally biased region" description="Gly residues" evidence="3">
    <location>
        <begin position="127"/>
        <end position="156"/>
    </location>
</feature>
<evidence type="ECO:0000256" key="3">
    <source>
        <dbReference type="SAM" id="MobiDB-lite"/>
    </source>
</evidence>
<evidence type="ECO:0000313" key="4">
    <source>
        <dbReference type="EMBL" id="AMY69098.1"/>
    </source>
</evidence>
<name>A0A159Z481_9RHOB</name>
<keyword evidence="5" id="KW-1185">Reference proteome</keyword>
<dbReference type="Proteomes" id="UP000076128">
    <property type="component" value="Chromosome"/>
</dbReference>
<accession>A0A159Z481</accession>
<dbReference type="Gene3D" id="3.40.50.1400">
    <property type="match status" value="2"/>
</dbReference>
<protein>
    <submittedName>
        <fullName evidence="4">Cobalamin biosynthesis CbiX protein</fullName>
    </submittedName>
</protein>
<proteinExistence type="predicted"/>
<reference evidence="4 5" key="1">
    <citation type="submission" date="2015-09" db="EMBL/GenBank/DDBJ databases">
        <title>Complete genome sequence of Defluviimonas alba cai42t isolated from an oilfield in Xinjiang.</title>
        <authorList>
            <person name="Geng S."/>
            <person name="Pan X."/>
            <person name="Wu X."/>
        </authorList>
    </citation>
    <scope>NUCLEOTIDE SEQUENCE [LARGE SCALE GENOMIC DNA]</scope>
    <source>
        <strain evidence="5">cai42</strain>
    </source>
</reference>
<evidence type="ECO:0000313" key="5">
    <source>
        <dbReference type="Proteomes" id="UP000076128"/>
    </source>
</evidence>
<dbReference type="PATRIC" id="fig|1335048.3.peg.1925"/>
<dbReference type="STRING" id="1335048.AKL17_1848"/>